<comment type="caution">
    <text evidence="1">The sequence shown here is derived from an EMBL/GenBank/DDBJ whole genome shotgun (WGS) entry which is preliminary data.</text>
</comment>
<reference evidence="1" key="1">
    <citation type="submission" date="2022-10" db="EMBL/GenBank/DDBJ databases">
        <title>Comparative genomic analysis of Cohnella hashimotonis sp. nov., isolated from the International Space Station.</title>
        <authorList>
            <person name="Simpson A."/>
            <person name="Venkateswaran K."/>
        </authorList>
    </citation>
    <scope>NUCLEOTIDE SEQUENCE</scope>
    <source>
        <strain evidence="1">DSM 28161</strain>
    </source>
</reference>
<dbReference type="Proteomes" id="UP001153404">
    <property type="component" value="Unassembled WGS sequence"/>
</dbReference>
<dbReference type="EMBL" id="JAPDIA010000001">
    <property type="protein sequence ID" value="MDG0808511.1"/>
    <property type="molecule type" value="Genomic_DNA"/>
</dbReference>
<name>A0A9X4QQZ3_9BACL</name>
<keyword evidence="2" id="KW-1185">Reference proteome</keyword>
<dbReference type="Pfam" id="PF17132">
    <property type="entry name" value="Glyco_hydro_106"/>
    <property type="match status" value="1"/>
</dbReference>
<dbReference type="GO" id="GO:0016787">
    <property type="term" value="F:hydrolase activity"/>
    <property type="evidence" value="ECO:0007669"/>
    <property type="project" value="UniProtKB-KW"/>
</dbReference>
<dbReference type="RefSeq" id="WP_277529047.1">
    <property type="nucleotide sequence ID" value="NZ_JAPDIA010000001.1"/>
</dbReference>
<dbReference type="PANTHER" id="PTHR36848">
    <property type="entry name" value="DNA-BINDING PROTEIN (PUTATIVE SECRETED PROTEIN)-RELATED"/>
    <property type="match status" value="1"/>
</dbReference>
<evidence type="ECO:0000313" key="2">
    <source>
        <dbReference type="Proteomes" id="UP001153404"/>
    </source>
</evidence>
<protein>
    <submittedName>
        <fullName evidence="1">Glycosyl hydrolase</fullName>
    </submittedName>
</protein>
<keyword evidence="1" id="KW-0378">Hydrolase</keyword>
<dbReference type="InterPro" id="IPR053161">
    <property type="entry name" value="Ulvan_degrading_GH"/>
</dbReference>
<sequence>MLWNRSIDISSHIGSLQNEHIYQQSGLTAYNASRYFTAHPRKHLRWTPPSGKWELTIAMQTEVQDFKYFGHYMDPCHTKAVRTFIQLTHERYKREIGAYFGDVVKGVFSDEVGLLGNFPWSAALPPFFAESQGYDLLRRDNLLALLHETSENTPRIRYGYFQSLHLLLRESYHAQLQRWAQRNKLSYVTEVNSIRAATQRLSTIPGGDSGHEKLGRPLAWILSKNAFSFRYNPKMISSIARQTGKGRALIECFHSVGWSMTLQDAKWMLDRFAAMGINMFNFHAFFFSIDGLKKHDAPPSQFLQNPYWRHFRQLADYAARLSYLMSEGTAAISVAVLDPTTTLWTHLGNPIHEFEYMGDDAYEKARLEALKADWAAICRELLLHQIDFDHLDPELLTEATVESGKLRIGHAAYSILVIPPIANLETGAWRQIEAFFANGGDGPRARFASLSVN</sequence>
<evidence type="ECO:0000313" key="1">
    <source>
        <dbReference type="EMBL" id="MDG0808511.1"/>
    </source>
</evidence>
<gene>
    <name evidence="1" type="ORF">OMP40_03145</name>
</gene>
<accession>A0A9X4QQZ3</accession>
<dbReference type="PANTHER" id="PTHR36848:SF2">
    <property type="entry name" value="SECRETED PROTEIN"/>
    <property type="match status" value="1"/>
</dbReference>
<organism evidence="1 2">
    <name type="scientific">Cohnella rhizosphaerae</name>
    <dbReference type="NCBI Taxonomy" id="1457232"/>
    <lineage>
        <taxon>Bacteria</taxon>
        <taxon>Bacillati</taxon>
        <taxon>Bacillota</taxon>
        <taxon>Bacilli</taxon>
        <taxon>Bacillales</taxon>
        <taxon>Paenibacillaceae</taxon>
        <taxon>Cohnella</taxon>
    </lineage>
</organism>
<proteinExistence type="predicted"/>
<dbReference type="AlphaFoldDB" id="A0A9X4QQZ3"/>